<proteinExistence type="predicted"/>
<dbReference type="PANTHER" id="PTHR12526">
    <property type="entry name" value="GLYCOSYLTRANSFERASE"/>
    <property type="match status" value="1"/>
</dbReference>
<evidence type="ECO:0000313" key="4">
    <source>
        <dbReference type="EMBL" id="RAV99974.1"/>
    </source>
</evidence>
<gene>
    <name evidence="4" type="ORF">DQQ10_15550</name>
</gene>
<dbReference type="OrthoDB" id="9810929at2"/>
<comment type="caution">
    <text evidence="4">The sequence shown here is derived from an EMBL/GenBank/DDBJ whole genome shotgun (WGS) entry which is preliminary data.</text>
</comment>
<feature type="domain" description="Glycosyl transferase family 1" evidence="3">
    <location>
        <begin position="2"/>
        <end position="136"/>
    </location>
</feature>
<dbReference type="CDD" id="cd03801">
    <property type="entry name" value="GT4_PimA-like"/>
    <property type="match status" value="1"/>
</dbReference>
<dbReference type="Proteomes" id="UP000251889">
    <property type="component" value="Unassembled WGS sequence"/>
</dbReference>
<reference evidence="4 5" key="1">
    <citation type="submission" date="2018-06" db="EMBL/GenBank/DDBJ databases">
        <title>Chryseolinea flavus sp. nov., a member of the phylum Bacteroidetes isolated from soil.</title>
        <authorList>
            <person name="Li Y."/>
            <person name="Wang J."/>
        </authorList>
    </citation>
    <scope>NUCLEOTIDE SEQUENCE [LARGE SCALE GENOMIC DNA]</scope>
    <source>
        <strain evidence="4 5">SDU1-6</strain>
    </source>
</reference>
<sequence length="137" mass="15334">MITFLARITHQKGPRYFLDAAVEVLKEFPKARFVVAGSGDLFGEVIEHVARMKLSAKFHFTGFLRGSEIDRIWAMTDVYVMPSVSEPFGITPLEAVQAGVPVIISKQSGVAEVMPNAIKVDFWRTDQLAKEICRLLH</sequence>
<dbReference type="GO" id="GO:0016757">
    <property type="term" value="F:glycosyltransferase activity"/>
    <property type="evidence" value="ECO:0007669"/>
    <property type="project" value="UniProtKB-KW"/>
</dbReference>
<keyword evidence="5" id="KW-1185">Reference proteome</keyword>
<name>A0A364XZZ8_9BACT</name>
<evidence type="ECO:0000256" key="1">
    <source>
        <dbReference type="ARBA" id="ARBA00022676"/>
    </source>
</evidence>
<evidence type="ECO:0000313" key="5">
    <source>
        <dbReference type="Proteomes" id="UP000251889"/>
    </source>
</evidence>
<dbReference type="SUPFAM" id="SSF53756">
    <property type="entry name" value="UDP-Glycosyltransferase/glycogen phosphorylase"/>
    <property type="match status" value="1"/>
</dbReference>
<keyword evidence="2" id="KW-0808">Transferase</keyword>
<organism evidence="4 5">
    <name type="scientific">Pseudochryseolinea flava</name>
    <dbReference type="NCBI Taxonomy" id="2059302"/>
    <lineage>
        <taxon>Bacteria</taxon>
        <taxon>Pseudomonadati</taxon>
        <taxon>Bacteroidota</taxon>
        <taxon>Cytophagia</taxon>
        <taxon>Cytophagales</taxon>
        <taxon>Fulvivirgaceae</taxon>
        <taxon>Pseudochryseolinea</taxon>
    </lineage>
</organism>
<dbReference type="Pfam" id="PF00534">
    <property type="entry name" value="Glycos_transf_1"/>
    <property type="match status" value="1"/>
</dbReference>
<dbReference type="AlphaFoldDB" id="A0A364XZZ8"/>
<dbReference type="Gene3D" id="3.40.50.2000">
    <property type="entry name" value="Glycogen Phosphorylase B"/>
    <property type="match status" value="1"/>
</dbReference>
<dbReference type="PANTHER" id="PTHR12526:SF510">
    <property type="entry name" value="D-INOSITOL 3-PHOSPHATE GLYCOSYLTRANSFERASE"/>
    <property type="match status" value="1"/>
</dbReference>
<accession>A0A364XZZ8</accession>
<evidence type="ECO:0000256" key="2">
    <source>
        <dbReference type="ARBA" id="ARBA00022679"/>
    </source>
</evidence>
<dbReference type="InterPro" id="IPR001296">
    <property type="entry name" value="Glyco_trans_1"/>
</dbReference>
<dbReference type="EMBL" id="QMFY01000008">
    <property type="protein sequence ID" value="RAV99974.1"/>
    <property type="molecule type" value="Genomic_DNA"/>
</dbReference>
<evidence type="ECO:0000259" key="3">
    <source>
        <dbReference type="Pfam" id="PF00534"/>
    </source>
</evidence>
<keyword evidence="1" id="KW-0328">Glycosyltransferase</keyword>
<protein>
    <recommendedName>
        <fullName evidence="3">Glycosyl transferase family 1 domain-containing protein</fullName>
    </recommendedName>
</protein>